<dbReference type="RefSeq" id="XP_011604200.1">
    <property type="nucleotide sequence ID" value="XM_011605898.2"/>
</dbReference>
<dbReference type="Gene3D" id="2.10.50.10">
    <property type="entry name" value="Tumor Necrosis Factor Receptor, subunit A, domain 2"/>
    <property type="match status" value="2"/>
</dbReference>
<dbReference type="OMA" id="EDISCEH"/>
<dbReference type="GeneID" id="101073138"/>
<feature type="repeat" description="TNFR-Cys" evidence="1">
    <location>
        <begin position="86"/>
        <end position="125"/>
    </location>
</feature>
<feature type="domain" description="TNFR-Cys" evidence="3">
    <location>
        <begin position="43"/>
        <end position="85"/>
    </location>
</feature>
<keyword evidence="1" id="KW-1015">Disulfide bond</keyword>
<dbReference type="OrthoDB" id="9950067at2759"/>
<dbReference type="GeneTree" id="ENSGT00950000183126"/>
<dbReference type="Pfam" id="PF00020">
    <property type="entry name" value="TNFR_c6"/>
    <property type="match status" value="2"/>
</dbReference>
<dbReference type="SUPFAM" id="SSF57586">
    <property type="entry name" value="TNF receptor-like"/>
    <property type="match status" value="2"/>
</dbReference>
<evidence type="ECO:0000256" key="1">
    <source>
        <dbReference type="PROSITE-ProRule" id="PRU00206"/>
    </source>
</evidence>
<dbReference type="HOGENOM" id="CLU_080192_0_0_1"/>
<dbReference type="Ensembl" id="ENSTRUT00000015665.3">
    <property type="protein sequence ID" value="ENSTRUP00000015596.3"/>
    <property type="gene ID" value="ENSTRUG00000006385.3"/>
</dbReference>
<dbReference type="PANTHER" id="PTHR46875">
    <property type="entry name" value="TUMOR NECROSIS FACTOR RECEPTOR SUPERFAMILY MEMBER 5"/>
    <property type="match status" value="1"/>
</dbReference>
<gene>
    <name evidence="4" type="primary">LOC101073138</name>
</gene>
<evidence type="ECO:0000313" key="4">
    <source>
        <dbReference type="Ensembl" id="ENSTRUP00000015596.3"/>
    </source>
</evidence>
<dbReference type="AlphaFoldDB" id="H2ST59"/>
<evidence type="ECO:0000259" key="3">
    <source>
        <dbReference type="PROSITE" id="PS50050"/>
    </source>
</evidence>
<organism evidence="4 5">
    <name type="scientific">Takifugu rubripes</name>
    <name type="common">Japanese pufferfish</name>
    <name type="synonym">Fugu rubripes</name>
    <dbReference type="NCBI Taxonomy" id="31033"/>
    <lineage>
        <taxon>Eukaryota</taxon>
        <taxon>Metazoa</taxon>
        <taxon>Chordata</taxon>
        <taxon>Craniata</taxon>
        <taxon>Vertebrata</taxon>
        <taxon>Euteleostomi</taxon>
        <taxon>Actinopterygii</taxon>
        <taxon>Neopterygii</taxon>
        <taxon>Teleostei</taxon>
        <taxon>Neoteleostei</taxon>
        <taxon>Acanthomorphata</taxon>
        <taxon>Eupercaria</taxon>
        <taxon>Tetraodontiformes</taxon>
        <taxon>Tetradontoidea</taxon>
        <taxon>Tetraodontidae</taxon>
        <taxon>Takifugu</taxon>
    </lineage>
</organism>
<accession>H2ST59</accession>
<dbReference type="eggNOG" id="ENOG502S4WF">
    <property type="taxonomic scope" value="Eukaryota"/>
</dbReference>
<feature type="domain" description="TNFR-Cys" evidence="3">
    <location>
        <begin position="127"/>
        <end position="168"/>
    </location>
</feature>
<feature type="disulfide bond" evidence="1">
    <location>
        <begin position="44"/>
        <end position="59"/>
    </location>
</feature>
<sequence length="311" mass="33599">MATGNCTNEDQYPSKTGGCCGRCGAGSYVEAECDGNRPTKCAKCEHGFYTATKNHMKSCHLCRVCSSNSNQRTLKECSPQEDTVCTCTTGFYCSNHKCEHCQPVLHCPPGEGVTSLASHTNNTVCAPCKDGTYSNVTDFSSPCRQHTRCEDFGRELSIPGTSGRDAVCGGYKSQCHWALPAGLWAGLVVTALILFGLFCWRLKRKSSRSVFSPIVPVTMVDVIPAAPDSLLKDYRPQICAVDGCDLPVYSADHYMVHGCAADSQDSCQSITALKTSHFSTESSHGNGITGHCTGNFHRSISEPQEDEWCGT</sequence>
<feature type="disulfide bond" evidence="1">
    <location>
        <begin position="107"/>
        <end position="125"/>
    </location>
</feature>
<name>H2ST59_TAKRU</name>
<keyword evidence="2" id="KW-1133">Transmembrane helix</keyword>
<reference evidence="4" key="2">
    <citation type="submission" date="2025-05" db="UniProtKB">
        <authorList>
            <consortium name="Ensembl"/>
        </authorList>
    </citation>
    <scope>IDENTIFICATION</scope>
</reference>
<dbReference type="Ensembl" id="ENSTRUT00000082243.1">
    <property type="protein sequence ID" value="ENSTRUP00000087421.1"/>
    <property type="gene ID" value="ENSTRUG00000006385.3"/>
</dbReference>
<dbReference type="Proteomes" id="UP000005226">
    <property type="component" value="Chromosome 7"/>
</dbReference>
<dbReference type="PANTHER" id="PTHR46875:SF2">
    <property type="entry name" value="TUMOR NECROSIS FACTOR RECEPTOR SUPERFAMILY MEMBER 5-LIKE ISOFORM X1"/>
    <property type="match status" value="1"/>
</dbReference>
<comment type="caution">
    <text evidence="1">Lacks conserved residue(s) required for the propagation of feature annotation.</text>
</comment>
<keyword evidence="2" id="KW-0812">Transmembrane</keyword>
<proteinExistence type="predicted"/>
<dbReference type="PRINTS" id="PR01680">
    <property type="entry name" value="TNFACTORR6"/>
</dbReference>
<feature type="repeat" description="TNFR-Cys" evidence="1">
    <location>
        <begin position="43"/>
        <end position="85"/>
    </location>
</feature>
<reference evidence="4 5" key="1">
    <citation type="journal article" date="2011" name="Genome Biol. Evol.">
        <title>Integration of the genetic map and genome assembly of fugu facilitates insights into distinct features of genome evolution in teleosts and mammals.</title>
        <authorList>
            <person name="Kai W."/>
            <person name="Kikuchi K."/>
            <person name="Tohari S."/>
            <person name="Chew A.K."/>
            <person name="Tay A."/>
            <person name="Fujiwara A."/>
            <person name="Hosoya S."/>
            <person name="Suetake H."/>
            <person name="Naruse K."/>
            <person name="Brenner S."/>
            <person name="Suzuki Y."/>
            <person name="Venkatesh B."/>
        </authorList>
    </citation>
    <scope>NUCLEOTIDE SEQUENCE [LARGE SCALE GENOMIC DNA]</scope>
</reference>
<evidence type="ECO:0000256" key="2">
    <source>
        <dbReference type="SAM" id="Phobius"/>
    </source>
</evidence>
<dbReference type="GO" id="GO:0004888">
    <property type="term" value="F:transmembrane signaling receptor activity"/>
    <property type="evidence" value="ECO:0007669"/>
    <property type="project" value="InterPro"/>
</dbReference>
<dbReference type="GO" id="GO:0035631">
    <property type="term" value="C:CD40 receptor complex"/>
    <property type="evidence" value="ECO:0007669"/>
    <property type="project" value="TreeGrafter"/>
</dbReference>
<feature type="repeat" description="TNFR-Cys" evidence="1">
    <location>
        <begin position="127"/>
        <end position="168"/>
    </location>
</feature>
<dbReference type="PROSITE" id="PS50050">
    <property type="entry name" value="TNFR_NGFR_2"/>
    <property type="match status" value="3"/>
</dbReference>
<protein>
    <submittedName>
        <fullName evidence="4">Tumor necrosis factor receptor superfamily member 5</fullName>
    </submittedName>
</protein>
<keyword evidence="5" id="KW-1185">Reference proteome</keyword>
<dbReference type="STRING" id="31033.ENSTRUP00000015596"/>
<dbReference type="GO" id="GO:0006955">
    <property type="term" value="P:immune response"/>
    <property type="evidence" value="ECO:0007669"/>
    <property type="project" value="InterPro"/>
</dbReference>
<dbReference type="KEGG" id="tru:101073138"/>
<dbReference type="GO" id="GO:0006915">
    <property type="term" value="P:apoptotic process"/>
    <property type="evidence" value="ECO:0007669"/>
    <property type="project" value="InterPro"/>
</dbReference>
<dbReference type="GO" id="GO:0002768">
    <property type="term" value="P:immune response-regulating cell surface receptor signaling pathway"/>
    <property type="evidence" value="ECO:0007669"/>
    <property type="project" value="TreeGrafter"/>
</dbReference>
<keyword evidence="2" id="KW-0472">Membrane</keyword>
<dbReference type="InterPro" id="IPR008063">
    <property type="entry name" value="Fas_rcpt"/>
</dbReference>
<dbReference type="InterPro" id="IPR001368">
    <property type="entry name" value="TNFR/NGFR_Cys_rich_reg"/>
</dbReference>
<dbReference type="InterPro" id="IPR052135">
    <property type="entry name" value="TNFRSF5"/>
</dbReference>
<feature type="transmembrane region" description="Helical" evidence="2">
    <location>
        <begin position="177"/>
        <end position="200"/>
    </location>
</feature>
<evidence type="ECO:0000313" key="5">
    <source>
        <dbReference type="Proteomes" id="UP000005226"/>
    </source>
</evidence>
<dbReference type="SMART" id="SM00208">
    <property type="entry name" value="TNFR"/>
    <property type="match status" value="4"/>
</dbReference>
<dbReference type="GO" id="GO:0009897">
    <property type="term" value="C:external side of plasma membrane"/>
    <property type="evidence" value="ECO:0007669"/>
    <property type="project" value="TreeGrafter"/>
</dbReference>
<feature type="disulfide bond" evidence="1">
    <location>
        <begin position="128"/>
        <end position="143"/>
    </location>
</feature>
<feature type="domain" description="TNFR-Cys" evidence="3">
    <location>
        <begin position="86"/>
        <end position="125"/>
    </location>
</feature>